<dbReference type="GO" id="GO:0016020">
    <property type="term" value="C:membrane"/>
    <property type="evidence" value="ECO:0007669"/>
    <property type="project" value="UniProtKB-SubCell"/>
</dbReference>
<dbReference type="Proteomes" id="UP001497623">
    <property type="component" value="Unassembled WGS sequence"/>
</dbReference>
<feature type="region of interest" description="Disordered" evidence="5">
    <location>
        <begin position="166"/>
        <end position="205"/>
    </location>
</feature>
<evidence type="ECO:0000256" key="6">
    <source>
        <dbReference type="SAM" id="Phobius"/>
    </source>
</evidence>
<evidence type="ECO:0000256" key="1">
    <source>
        <dbReference type="ARBA" id="ARBA00004141"/>
    </source>
</evidence>
<feature type="transmembrane region" description="Helical" evidence="6">
    <location>
        <begin position="44"/>
        <end position="64"/>
    </location>
</feature>
<evidence type="ECO:0000313" key="9">
    <source>
        <dbReference type="Proteomes" id="UP001497623"/>
    </source>
</evidence>
<evidence type="ECO:0000256" key="4">
    <source>
        <dbReference type="ARBA" id="ARBA00023136"/>
    </source>
</evidence>
<dbReference type="PANTHER" id="PTHR23051:SF0">
    <property type="entry name" value="SOLUTE CARRIER FAMILY 35 MEMBER F5"/>
    <property type="match status" value="1"/>
</dbReference>
<keyword evidence="4 6" id="KW-0472">Membrane</keyword>
<evidence type="ECO:0000256" key="7">
    <source>
        <dbReference type="SAM" id="SignalP"/>
    </source>
</evidence>
<reference evidence="8 9" key="1">
    <citation type="submission" date="2024-05" db="EMBL/GenBank/DDBJ databases">
        <authorList>
            <person name="Wallberg A."/>
        </authorList>
    </citation>
    <scope>NUCLEOTIDE SEQUENCE [LARGE SCALE GENOMIC DNA]</scope>
</reference>
<protein>
    <recommendedName>
        <fullName evidence="10">Solute carrier family 35 member F5</fullName>
    </recommendedName>
</protein>
<keyword evidence="3 6" id="KW-1133">Transmembrane helix</keyword>
<sequence length="205" mass="23504">MKKMGRGRRLLLGVLVLLLVDIIWVASSELTEFIFNESGFNKPFFSTYLKTSMFMVYLLGFLVWTPWRHQCIYQNHHNDQDYQVVDTGEDEEDGLASPDRRLTSRERLPNKPIFTVSQYRNHVASGACSEVALLHMVLWRYLPLSPSPPSEVLCKQQVMPGTNYSCTEESESKYVPIKVTDTEKHSDAESDDSSVKSVKFSKLTE</sequence>
<feature type="signal peptide" evidence="7">
    <location>
        <begin position="1"/>
        <end position="28"/>
    </location>
</feature>
<keyword evidence="2 6" id="KW-0812">Transmembrane</keyword>
<comment type="caution">
    <text evidence="8">The sequence shown here is derived from an EMBL/GenBank/DDBJ whole genome shotgun (WGS) entry which is preliminary data.</text>
</comment>
<gene>
    <name evidence="8" type="ORF">MNOR_LOCUS1864</name>
</gene>
<keyword evidence="9" id="KW-1185">Reference proteome</keyword>
<keyword evidence="7" id="KW-0732">Signal</keyword>
<feature type="compositionally biased region" description="Low complexity" evidence="5">
    <location>
        <begin position="195"/>
        <end position="205"/>
    </location>
</feature>
<dbReference type="PANTHER" id="PTHR23051">
    <property type="entry name" value="SOLUTE CARRIER FAMILY 35, MEMBER F5"/>
    <property type="match status" value="1"/>
</dbReference>
<evidence type="ECO:0000256" key="3">
    <source>
        <dbReference type="ARBA" id="ARBA00022989"/>
    </source>
</evidence>
<evidence type="ECO:0008006" key="10">
    <source>
        <dbReference type="Google" id="ProtNLM"/>
    </source>
</evidence>
<feature type="non-terminal residue" evidence="8">
    <location>
        <position position="205"/>
    </location>
</feature>
<accession>A0AAV2PPK9</accession>
<comment type="subcellular location">
    <subcellularLocation>
        <location evidence="1">Membrane</location>
        <topology evidence="1">Multi-pass membrane protein</topology>
    </subcellularLocation>
</comment>
<evidence type="ECO:0000313" key="8">
    <source>
        <dbReference type="EMBL" id="CAL4061114.1"/>
    </source>
</evidence>
<evidence type="ECO:0000256" key="5">
    <source>
        <dbReference type="SAM" id="MobiDB-lite"/>
    </source>
</evidence>
<feature type="chain" id="PRO_5043449809" description="Solute carrier family 35 member F5" evidence="7">
    <location>
        <begin position="29"/>
        <end position="205"/>
    </location>
</feature>
<evidence type="ECO:0000256" key="2">
    <source>
        <dbReference type="ARBA" id="ARBA00022692"/>
    </source>
</evidence>
<dbReference type="EMBL" id="CAXKWB010000531">
    <property type="protein sequence ID" value="CAL4061114.1"/>
    <property type="molecule type" value="Genomic_DNA"/>
</dbReference>
<dbReference type="AlphaFoldDB" id="A0AAV2PPK9"/>
<name>A0AAV2PPK9_MEGNR</name>
<proteinExistence type="predicted"/>
<organism evidence="8 9">
    <name type="scientific">Meganyctiphanes norvegica</name>
    <name type="common">Northern krill</name>
    <name type="synonym">Thysanopoda norvegica</name>
    <dbReference type="NCBI Taxonomy" id="48144"/>
    <lineage>
        <taxon>Eukaryota</taxon>
        <taxon>Metazoa</taxon>
        <taxon>Ecdysozoa</taxon>
        <taxon>Arthropoda</taxon>
        <taxon>Crustacea</taxon>
        <taxon>Multicrustacea</taxon>
        <taxon>Malacostraca</taxon>
        <taxon>Eumalacostraca</taxon>
        <taxon>Eucarida</taxon>
        <taxon>Euphausiacea</taxon>
        <taxon>Euphausiidae</taxon>
        <taxon>Meganyctiphanes</taxon>
    </lineage>
</organism>